<evidence type="ECO:0000259" key="1">
    <source>
        <dbReference type="Pfam" id="PF02441"/>
    </source>
</evidence>
<proteinExistence type="predicted"/>
<dbReference type="SUPFAM" id="SSF52507">
    <property type="entry name" value="Homo-oligomeric flavin-containing Cys decarboxylases, HFCD"/>
    <property type="match status" value="1"/>
</dbReference>
<evidence type="ECO:0000313" key="3">
    <source>
        <dbReference type="Proteomes" id="UP000185093"/>
    </source>
</evidence>
<dbReference type="Pfam" id="PF02441">
    <property type="entry name" value="Flavoprotein"/>
    <property type="match status" value="1"/>
</dbReference>
<protein>
    <submittedName>
        <fullName evidence="2">Flavoprotein</fullName>
    </submittedName>
</protein>
<sequence length="176" mass="19064">MIKRVAWVVTGAGHFLRECIDVIAEYKSDINLFVSRAGLEVIKVYGLYDHLLRESIDIVNDQSASSASCGAFAAGRYSVLVIAPATSNTVAKCALGIADSLPTNLFAQAGKSKVPIVVLPSDVSCEIESVTPSGKRIMVYPRPIDMRNVSMLKEFPGVTVVDDVEKLRSSLEIYIL</sequence>
<feature type="domain" description="Flavoprotein" evidence="1">
    <location>
        <begin position="3"/>
        <end position="152"/>
    </location>
</feature>
<organism evidence="2 3">
    <name type="scientific">Acetomicrobium flavidum</name>
    <dbReference type="NCBI Taxonomy" id="49896"/>
    <lineage>
        <taxon>Bacteria</taxon>
        <taxon>Thermotogati</taxon>
        <taxon>Synergistota</taxon>
        <taxon>Synergistia</taxon>
        <taxon>Synergistales</taxon>
        <taxon>Acetomicrobiaceae</taxon>
        <taxon>Acetomicrobium</taxon>
    </lineage>
</organism>
<dbReference type="RefSeq" id="WP_074199725.1">
    <property type="nucleotide sequence ID" value="NZ_FSQZ01000001.1"/>
</dbReference>
<dbReference type="InterPro" id="IPR036551">
    <property type="entry name" value="Flavin_trans-like"/>
</dbReference>
<reference evidence="2 3" key="1">
    <citation type="submission" date="2016-11" db="EMBL/GenBank/DDBJ databases">
        <authorList>
            <person name="Varghese N."/>
            <person name="Submissions S."/>
        </authorList>
    </citation>
    <scope>NUCLEOTIDE SEQUENCE [LARGE SCALE GENOMIC DNA]</scope>
    <source>
        <strain evidence="2 3">DSM 20664</strain>
    </source>
</reference>
<keyword evidence="3" id="KW-1185">Reference proteome</keyword>
<comment type="caution">
    <text evidence="2">The sequence shown here is derived from an EMBL/GenBank/DDBJ whole genome shotgun (WGS) entry which is preliminary data.</text>
</comment>
<name>A0ABY1JE00_9BACT</name>
<gene>
    <name evidence="2" type="ORF">SAMN05444368_1379</name>
</gene>
<dbReference type="EMBL" id="FSQZ01000001">
    <property type="protein sequence ID" value="SIN70946.1"/>
    <property type="molecule type" value="Genomic_DNA"/>
</dbReference>
<accession>A0ABY1JE00</accession>
<dbReference type="Gene3D" id="3.40.50.1950">
    <property type="entry name" value="Flavin prenyltransferase-like"/>
    <property type="match status" value="1"/>
</dbReference>
<evidence type="ECO:0000313" key="2">
    <source>
        <dbReference type="EMBL" id="SIN70946.1"/>
    </source>
</evidence>
<dbReference type="Proteomes" id="UP000185093">
    <property type="component" value="Unassembled WGS sequence"/>
</dbReference>
<dbReference type="InterPro" id="IPR003382">
    <property type="entry name" value="Flavoprotein"/>
</dbReference>